<feature type="transmembrane region" description="Helical" evidence="7">
    <location>
        <begin position="189"/>
        <end position="212"/>
    </location>
</feature>
<feature type="region of interest" description="Disordered" evidence="6">
    <location>
        <begin position="669"/>
        <end position="725"/>
    </location>
</feature>
<dbReference type="STRING" id="68775.A0A5C3MGJ6"/>
<accession>A0A5C3MGJ6</accession>
<dbReference type="Pfam" id="PF01595">
    <property type="entry name" value="CNNM"/>
    <property type="match status" value="1"/>
</dbReference>
<gene>
    <name evidence="9" type="ORF">BDQ12DRAFT_673130</name>
</gene>
<proteinExistence type="predicted"/>
<keyword evidence="4 5" id="KW-0472">Membrane</keyword>
<feature type="transmembrane region" description="Helical" evidence="7">
    <location>
        <begin position="158"/>
        <end position="177"/>
    </location>
</feature>
<dbReference type="PROSITE" id="PS51846">
    <property type="entry name" value="CNNM"/>
    <property type="match status" value="1"/>
</dbReference>
<dbReference type="InterPro" id="IPR045095">
    <property type="entry name" value="ACDP"/>
</dbReference>
<evidence type="ECO:0000313" key="10">
    <source>
        <dbReference type="Proteomes" id="UP000308652"/>
    </source>
</evidence>
<dbReference type="CDD" id="cd04590">
    <property type="entry name" value="CBS_pair_CorC_HlyC_assoc"/>
    <property type="match status" value="1"/>
</dbReference>
<reference evidence="9 10" key="1">
    <citation type="journal article" date="2019" name="Nat. Ecol. Evol.">
        <title>Megaphylogeny resolves global patterns of mushroom evolution.</title>
        <authorList>
            <person name="Varga T."/>
            <person name="Krizsan K."/>
            <person name="Foldi C."/>
            <person name="Dima B."/>
            <person name="Sanchez-Garcia M."/>
            <person name="Sanchez-Ramirez S."/>
            <person name="Szollosi G.J."/>
            <person name="Szarkandi J.G."/>
            <person name="Papp V."/>
            <person name="Albert L."/>
            <person name="Andreopoulos W."/>
            <person name="Angelini C."/>
            <person name="Antonin V."/>
            <person name="Barry K.W."/>
            <person name="Bougher N.L."/>
            <person name="Buchanan P."/>
            <person name="Buyck B."/>
            <person name="Bense V."/>
            <person name="Catcheside P."/>
            <person name="Chovatia M."/>
            <person name="Cooper J."/>
            <person name="Damon W."/>
            <person name="Desjardin D."/>
            <person name="Finy P."/>
            <person name="Geml J."/>
            <person name="Haridas S."/>
            <person name="Hughes K."/>
            <person name="Justo A."/>
            <person name="Karasinski D."/>
            <person name="Kautmanova I."/>
            <person name="Kiss B."/>
            <person name="Kocsube S."/>
            <person name="Kotiranta H."/>
            <person name="LaButti K.M."/>
            <person name="Lechner B.E."/>
            <person name="Liimatainen K."/>
            <person name="Lipzen A."/>
            <person name="Lukacs Z."/>
            <person name="Mihaltcheva S."/>
            <person name="Morgado L.N."/>
            <person name="Niskanen T."/>
            <person name="Noordeloos M.E."/>
            <person name="Ohm R.A."/>
            <person name="Ortiz-Santana B."/>
            <person name="Ovrebo C."/>
            <person name="Racz N."/>
            <person name="Riley R."/>
            <person name="Savchenko A."/>
            <person name="Shiryaev A."/>
            <person name="Soop K."/>
            <person name="Spirin V."/>
            <person name="Szebenyi C."/>
            <person name="Tomsovsky M."/>
            <person name="Tulloss R.E."/>
            <person name="Uehling J."/>
            <person name="Grigoriev I.V."/>
            <person name="Vagvolgyi C."/>
            <person name="Papp T."/>
            <person name="Martin F.M."/>
            <person name="Miettinen O."/>
            <person name="Hibbett D.S."/>
            <person name="Nagy L.G."/>
        </authorList>
    </citation>
    <scope>NUCLEOTIDE SEQUENCE [LARGE SCALE GENOMIC DNA]</scope>
    <source>
        <strain evidence="9 10">CBS 166.37</strain>
    </source>
</reference>
<dbReference type="PANTHER" id="PTHR12064:SF90">
    <property type="entry name" value="CNNM TRANSMEMBRANE DOMAIN-CONTAINING PROTEIN"/>
    <property type="match status" value="1"/>
</dbReference>
<feature type="transmembrane region" description="Helical" evidence="7">
    <location>
        <begin position="73"/>
        <end position="95"/>
    </location>
</feature>
<dbReference type="SUPFAM" id="SSF54631">
    <property type="entry name" value="CBS-domain pair"/>
    <property type="match status" value="1"/>
</dbReference>
<feature type="compositionally biased region" description="Polar residues" evidence="6">
    <location>
        <begin position="697"/>
        <end position="710"/>
    </location>
</feature>
<keyword evidence="10" id="KW-1185">Reference proteome</keyword>
<keyword evidence="2 5" id="KW-0812">Transmembrane</keyword>
<dbReference type="GO" id="GO:0010960">
    <property type="term" value="P:magnesium ion homeostasis"/>
    <property type="evidence" value="ECO:0007669"/>
    <property type="project" value="InterPro"/>
</dbReference>
<dbReference type="GO" id="GO:0005737">
    <property type="term" value="C:cytoplasm"/>
    <property type="evidence" value="ECO:0007669"/>
    <property type="project" value="TreeGrafter"/>
</dbReference>
<dbReference type="GO" id="GO:0016020">
    <property type="term" value="C:membrane"/>
    <property type="evidence" value="ECO:0007669"/>
    <property type="project" value="UniProtKB-SubCell"/>
</dbReference>
<evidence type="ECO:0000256" key="2">
    <source>
        <dbReference type="ARBA" id="ARBA00022692"/>
    </source>
</evidence>
<feature type="region of interest" description="Disordered" evidence="6">
    <location>
        <begin position="417"/>
        <end position="464"/>
    </location>
</feature>
<evidence type="ECO:0000256" key="6">
    <source>
        <dbReference type="SAM" id="MobiDB-lite"/>
    </source>
</evidence>
<evidence type="ECO:0000256" key="3">
    <source>
        <dbReference type="ARBA" id="ARBA00022989"/>
    </source>
</evidence>
<feature type="transmembrane region" description="Helical" evidence="7">
    <location>
        <begin position="131"/>
        <end position="152"/>
    </location>
</feature>
<feature type="compositionally biased region" description="Acidic residues" evidence="6">
    <location>
        <begin position="426"/>
        <end position="437"/>
    </location>
</feature>
<sequence length="725" mass="78561">MAPIASPRSLGRSLGSRSHSLGPQSTRLLYSALAFAFQSIPNLFRHAASNNSHSTEHVLVRRKSEFNPHDHKMIAFAVLIPVLVLLSGLFAGLTLGYMSLDETQLNVLSVSGTPKQREYAKKIQPIRKNGHLLLVTLLLSNMIVNESLPVIADPVLGGGFQSVVVSTVLIVIFAEIIPQSIFTRYGLYLGAKLAGLTTVLLYTMGIIAWPVAKILEFALGAHHGIMYRRAELKELIALHSTTSPHGGDLNSDTVTIIGATLDLQEKVVKQAMTPISDVFMLSINSILDYETVKKIVDSGHSRIPVYEEIDTPLSIQVSESGESTKGKPTQVISQRVQKIIGILLVKQLVLLDTKDATPLRNVQLNKVFFVPNNESLLGILDKFQEGHSHMAVVSRFSVEKAKSVKKAARRGLTQRLKDRVGLGDSSDSDSDTEDEESVKDGDEQNETLNITVTSEKGEEQKTGIQAKDFALANNGDLRGSKGHKSVFQKEQRMPADAVLAKSSANEFLRGFDPAIMPLGIITLEDVLEELIGEEIYDEFDADGAHGGTYTNSAPAVPTIGSIPSKTNNKATKIPKMSFKRATSAPTIPKETKDDVTIAPIADKLLAVDEQHLTASPDQEKQILKAVAEEGKSKSLPTTEHGVPATKDGEVLTAQPPIEAVIVERKRMARAGSVATTTASLPPRSRVKGKFKSEPVKTGSNSEMASKQGSNSRKDSVAEEKEESPE</sequence>
<dbReference type="InterPro" id="IPR044751">
    <property type="entry name" value="Ion_transp-like_CBS"/>
</dbReference>
<dbReference type="Gene3D" id="3.10.580.10">
    <property type="entry name" value="CBS-domain"/>
    <property type="match status" value="2"/>
</dbReference>
<organism evidence="9 10">
    <name type="scientific">Crucibulum laeve</name>
    <dbReference type="NCBI Taxonomy" id="68775"/>
    <lineage>
        <taxon>Eukaryota</taxon>
        <taxon>Fungi</taxon>
        <taxon>Dikarya</taxon>
        <taxon>Basidiomycota</taxon>
        <taxon>Agaricomycotina</taxon>
        <taxon>Agaricomycetes</taxon>
        <taxon>Agaricomycetidae</taxon>
        <taxon>Agaricales</taxon>
        <taxon>Agaricineae</taxon>
        <taxon>Nidulariaceae</taxon>
        <taxon>Crucibulum</taxon>
    </lineage>
</organism>
<evidence type="ECO:0000313" key="9">
    <source>
        <dbReference type="EMBL" id="TFK44514.1"/>
    </source>
</evidence>
<evidence type="ECO:0000256" key="1">
    <source>
        <dbReference type="ARBA" id="ARBA00004141"/>
    </source>
</evidence>
<feature type="domain" description="CNNM transmembrane" evidence="8">
    <location>
        <begin position="69"/>
        <end position="253"/>
    </location>
</feature>
<feature type="region of interest" description="Disordered" evidence="6">
    <location>
        <begin position="628"/>
        <end position="651"/>
    </location>
</feature>
<dbReference type="EMBL" id="ML213590">
    <property type="protein sequence ID" value="TFK44514.1"/>
    <property type="molecule type" value="Genomic_DNA"/>
</dbReference>
<dbReference type="GO" id="GO:0030026">
    <property type="term" value="P:intracellular manganese ion homeostasis"/>
    <property type="evidence" value="ECO:0007669"/>
    <property type="project" value="TreeGrafter"/>
</dbReference>
<dbReference type="InterPro" id="IPR046342">
    <property type="entry name" value="CBS_dom_sf"/>
</dbReference>
<dbReference type="InterPro" id="IPR002550">
    <property type="entry name" value="CNNM"/>
</dbReference>
<dbReference type="PANTHER" id="PTHR12064">
    <property type="entry name" value="METAL TRANSPORTER CNNM"/>
    <property type="match status" value="1"/>
</dbReference>
<name>A0A5C3MGJ6_9AGAR</name>
<keyword evidence="3 5" id="KW-1133">Transmembrane helix</keyword>
<dbReference type="Proteomes" id="UP000308652">
    <property type="component" value="Unassembled WGS sequence"/>
</dbReference>
<comment type="subcellular location">
    <subcellularLocation>
        <location evidence="1">Membrane</location>
        <topology evidence="1">Multi-pass membrane protein</topology>
    </subcellularLocation>
</comment>
<evidence type="ECO:0000256" key="7">
    <source>
        <dbReference type="SAM" id="Phobius"/>
    </source>
</evidence>
<evidence type="ECO:0000256" key="5">
    <source>
        <dbReference type="PROSITE-ProRule" id="PRU01193"/>
    </source>
</evidence>
<evidence type="ECO:0000256" key="4">
    <source>
        <dbReference type="ARBA" id="ARBA00023136"/>
    </source>
</evidence>
<dbReference type="OrthoDB" id="5353557at2759"/>
<dbReference type="AlphaFoldDB" id="A0A5C3MGJ6"/>
<evidence type="ECO:0000259" key="8">
    <source>
        <dbReference type="PROSITE" id="PS51846"/>
    </source>
</evidence>
<protein>
    <recommendedName>
        <fullName evidence="8">CNNM transmembrane domain-containing protein</fullName>
    </recommendedName>
</protein>
<feature type="region of interest" description="Disordered" evidence="6">
    <location>
        <begin position="1"/>
        <end position="21"/>
    </location>
</feature>